<feature type="compositionally biased region" description="Low complexity" evidence="1">
    <location>
        <begin position="314"/>
        <end position="332"/>
    </location>
</feature>
<dbReference type="RefSeq" id="XP_001880692.1">
    <property type="nucleotide sequence ID" value="XM_001880657.1"/>
</dbReference>
<dbReference type="KEGG" id="lbc:LACBIDRAFT_297172"/>
<dbReference type="Proteomes" id="UP000001194">
    <property type="component" value="Unassembled WGS sequence"/>
</dbReference>
<feature type="compositionally biased region" description="Low complexity" evidence="1">
    <location>
        <begin position="412"/>
        <end position="442"/>
    </location>
</feature>
<reference evidence="2 3" key="1">
    <citation type="journal article" date="2008" name="Nature">
        <title>The genome of Laccaria bicolor provides insights into mycorrhizal symbiosis.</title>
        <authorList>
            <person name="Martin F."/>
            <person name="Aerts A."/>
            <person name="Ahren D."/>
            <person name="Brun A."/>
            <person name="Danchin E.G.J."/>
            <person name="Duchaussoy F."/>
            <person name="Gibon J."/>
            <person name="Kohler A."/>
            <person name="Lindquist E."/>
            <person name="Pereda V."/>
            <person name="Salamov A."/>
            <person name="Shapiro H.J."/>
            <person name="Wuyts J."/>
            <person name="Blaudez D."/>
            <person name="Buee M."/>
            <person name="Brokstein P."/>
            <person name="Canbaeck B."/>
            <person name="Cohen D."/>
            <person name="Courty P.E."/>
            <person name="Coutinho P.M."/>
            <person name="Delaruelle C."/>
            <person name="Detter J.C."/>
            <person name="Deveau A."/>
            <person name="DiFazio S."/>
            <person name="Duplessis S."/>
            <person name="Fraissinet-Tachet L."/>
            <person name="Lucic E."/>
            <person name="Frey-Klett P."/>
            <person name="Fourrey C."/>
            <person name="Feussner I."/>
            <person name="Gay G."/>
            <person name="Grimwood J."/>
            <person name="Hoegger P.J."/>
            <person name="Jain P."/>
            <person name="Kilaru S."/>
            <person name="Labbe J."/>
            <person name="Lin Y.C."/>
            <person name="Legue V."/>
            <person name="Le Tacon F."/>
            <person name="Marmeisse R."/>
            <person name="Melayah D."/>
            <person name="Montanini B."/>
            <person name="Muratet M."/>
            <person name="Nehls U."/>
            <person name="Niculita-Hirzel H."/>
            <person name="Oudot-Le Secq M.P."/>
            <person name="Peter M."/>
            <person name="Quesneville H."/>
            <person name="Rajashekar B."/>
            <person name="Reich M."/>
            <person name="Rouhier N."/>
            <person name="Schmutz J."/>
            <person name="Yin T."/>
            <person name="Chalot M."/>
            <person name="Henrissat B."/>
            <person name="Kuees U."/>
            <person name="Lucas S."/>
            <person name="Van de Peer Y."/>
            <person name="Podila G.K."/>
            <person name="Polle A."/>
            <person name="Pukkila P.J."/>
            <person name="Richardson P.M."/>
            <person name="Rouze P."/>
            <person name="Sanders I.R."/>
            <person name="Stajich J.E."/>
            <person name="Tunlid A."/>
            <person name="Tuskan G."/>
            <person name="Grigoriev I.V."/>
        </authorList>
    </citation>
    <scope>NUCLEOTIDE SEQUENCE [LARGE SCALE GENOMIC DNA]</scope>
    <source>
        <strain evidence="3">S238N-H82 / ATCC MYA-4686</strain>
    </source>
</reference>
<keyword evidence="3" id="KW-1185">Reference proteome</keyword>
<feature type="compositionally biased region" description="Polar residues" evidence="1">
    <location>
        <begin position="481"/>
        <end position="514"/>
    </location>
</feature>
<dbReference type="InParanoid" id="B0DA62"/>
<feature type="region of interest" description="Disordered" evidence="1">
    <location>
        <begin position="314"/>
        <end position="341"/>
    </location>
</feature>
<evidence type="ECO:0000313" key="2">
    <source>
        <dbReference type="EMBL" id="EDR08467.1"/>
    </source>
</evidence>
<protein>
    <submittedName>
        <fullName evidence="2">Predicted protein</fullName>
    </submittedName>
</protein>
<feature type="region of interest" description="Disordered" evidence="1">
    <location>
        <begin position="1"/>
        <end position="152"/>
    </location>
</feature>
<feature type="compositionally biased region" description="Polar residues" evidence="1">
    <location>
        <begin position="16"/>
        <end position="25"/>
    </location>
</feature>
<accession>B0DA62</accession>
<proteinExistence type="predicted"/>
<dbReference type="OrthoDB" id="2348945at2759"/>
<organism evidence="3">
    <name type="scientific">Laccaria bicolor (strain S238N-H82 / ATCC MYA-4686)</name>
    <name type="common">Bicoloured deceiver</name>
    <name type="synonym">Laccaria laccata var. bicolor</name>
    <dbReference type="NCBI Taxonomy" id="486041"/>
    <lineage>
        <taxon>Eukaryota</taxon>
        <taxon>Fungi</taxon>
        <taxon>Dikarya</taxon>
        <taxon>Basidiomycota</taxon>
        <taxon>Agaricomycotina</taxon>
        <taxon>Agaricomycetes</taxon>
        <taxon>Agaricomycetidae</taxon>
        <taxon>Agaricales</taxon>
        <taxon>Agaricineae</taxon>
        <taxon>Hydnangiaceae</taxon>
        <taxon>Laccaria</taxon>
    </lineage>
</organism>
<dbReference type="HOGENOM" id="CLU_436176_0_0_1"/>
<feature type="compositionally biased region" description="Polar residues" evidence="1">
    <location>
        <begin position="88"/>
        <end position="105"/>
    </location>
</feature>
<feature type="compositionally biased region" description="Low complexity" evidence="1">
    <location>
        <begin position="449"/>
        <end position="465"/>
    </location>
</feature>
<feature type="compositionally biased region" description="Acidic residues" evidence="1">
    <location>
        <begin position="45"/>
        <end position="71"/>
    </location>
</feature>
<feature type="region of interest" description="Disordered" evidence="1">
    <location>
        <begin position="393"/>
        <end position="534"/>
    </location>
</feature>
<evidence type="ECO:0000256" key="1">
    <source>
        <dbReference type="SAM" id="MobiDB-lite"/>
    </source>
</evidence>
<gene>
    <name evidence="2" type="ORF">LACBIDRAFT_297172</name>
</gene>
<dbReference type="GeneID" id="6076288"/>
<feature type="compositionally biased region" description="Basic residues" evidence="1">
    <location>
        <begin position="111"/>
        <end position="126"/>
    </location>
</feature>
<dbReference type="EMBL" id="DS547101">
    <property type="protein sequence ID" value="EDR08467.1"/>
    <property type="molecule type" value="Genomic_DNA"/>
</dbReference>
<evidence type="ECO:0000313" key="3">
    <source>
        <dbReference type="Proteomes" id="UP000001194"/>
    </source>
</evidence>
<sequence length="534" mass="57384">MDNPQHYQPLSHALLPTTQPRSIYSPSAMFVPPPEKSPTTVEPSREEEEEEEEEEDDEGLVEEQLNQDEPENTGSNPSSPPTKPPNTLDTQAVPSNQPSTEQESAQEPERKRRPGRPRGSKNRKVRAGQTSSKPDGPAFYYQGHTTARPPQHPDVTAQNQQYYEFQWRVLNLCAEFYGAAEELVKGTSPTVVAQCYHMGPTSKVDPLYMLGEAKRICDTLPQAAPIAATSTSTAPSTSKPASAAALITNPQSFVVPLGAQPPYASPFPVYPPPPPGQYATTPYYHPQYPYSTSYYTTTQVPPISSTSTPSHAAATTSSIVSTPTTTISTTTGAIGGNQGPWSDEEVERLKKLAEESKSIGTNGEVEWDWVVHQWGNGRSRHQILLRATSLGLKESTSRGVKRRRETEGPSEIAANSPAVVAPANATAIASPAQSATPTASPALQSIQQPPSKGPTTTSSTPSTAPWPMPTVAGSTPAVIAASSTGQDPQRTSYYRPRPNQTTDTPTKPASQANSHHYVYTPNGHASRSGKEPGK</sequence>
<name>B0DA62_LACBS</name>
<dbReference type="AlphaFoldDB" id="B0DA62"/>